<evidence type="ECO:0000313" key="3">
    <source>
        <dbReference type="Proteomes" id="UP000176634"/>
    </source>
</evidence>
<evidence type="ECO:0000313" key="2">
    <source>
        <dbReference type="EMBL" id="OGH93360.1"/>
    </source>
</evidence>
<gene>
    <name evidence="2" type="ORF">A2563_02000</name>
</gene>
<comment type="caution">
    <text evidence="2">The sequence shown here is derived from an EMBL/GenBank/DDBJ whole genome shotgun (WGS) entry which is preliminary data.</text>
</comment>
<accession>A0A1F6PBD2</accession>
<name>A0A1F6PBD2_9BACT</name>
<organism evidence="2 3">
    <name type="scientific">Candidatus Magasanikbacteria bacterium RIFOXYD1_FULL_40_23</name>
    <dbReference type="NCBI Taxonomy" id="1798705"/>
    <lineage>
        <taxon>Bacteria</taxon>
        <taxon>Candidatus Magasanikiibacteriota</taxon>
    </lineage>
</organism>
<dbReference type="STRING" id="1798705.A2563_02000"/>
<keyword evidence="1" id="KW-0812">Transmembrane</keyword>
<protein>
    <submittedName>
        <fullName evidence="2">Uncharacterized protein</fullName>
    </submittedName>
</protein>
<keyword evidence="1" id="KW-0472">Membrane</keyword>
<dbReference type="EMBL" id="MFRA01000001">
    <property type="protein sequence ID" value="OGH93360.1"/>
    <property type="molecule type" value="Genomic_DNA"/>
</dbReference>
<reference evidence="2 3" key="1">
    <citation type="journal article" date="2016" name="Nat. Commun.">
        <title>Thousands of microbial genomes shed light on interconnected biogeochemical processes in an aquifer system.</title>
        <authorList>
            <person name="Anantharaman K."/>
            <person name="Brown C.T."/>
            <person name="Hug L.A."/>
            <person name="Sharon I."/>
            <person name="Castelle C.J."/>
            <person name="Probst A.J."/>
            <person name="Thomas B.C."/>
            <person name="Singh A."/>
            <person name="Wilkins M.J."/>
            <person name="Karaoz U."/>
            <person name="Brodie E.L."/>
            <person name="Williams K.H."/>
            <person name="Hubbard S.S."/>
            <person name="Banfield J.F."/>
        </authorList>
    </citation>
    <scope>NUCLEOTIDE SEQUENCE [LARGE SCALE GENOMIC DNA]</scope>
</reference>
<dbReference type="AlphaFoldDB" id="A0A1F6PBD2"/>
<sequence>MSKELKYHLLLALIFSVAIIFYFVNSHLSKKCAVLNSFRGCLINNQAEEGGYCKTKVKKSGKVCIPFYKF</sequence>
<keyword evidence="1" id="KW-1133">Transmembrane helix</keyword>
<dbReference type="Proteomes" id="UP000176634">
    <property type="component" value="Unassembled WGS sequence"/>
</dbReference>
<feature type="transmembrane region" description="Helical" evidence="1">
    <location>
        <begin position="7"/>
        <end position="24"/>
    </location>
</feature>
<evidence type="ECO:0000256" key="1">
    <source>
        <dbReference type="SAM" id="Phobius"/>
    </source>
</evidence>
<proteinExistence type="predicted"/>